<dbReference type="GO" id="GO:0006865">
    <property type="term" value="P:amino acid transport"/>
    <property type="evidence" value="ECO:0007669"/>
    <property type="project" value="TreeGrafter"/>
</dbReference>
<proteinExistence type="inferred from homology"/>
<dbReference type="EMBL" id="CP016616">
    <property type="protein sequence ID" value="ANY81026.1"/>
    <property type="molecule type" value="Genomic_DNA"/>
</dbReference>
<evidence type="ECO:0000256" key="3">
    <source>
        <dbReference type="ARBA" id="ARBA00022729"/>
    </source>
</evidence>
<organism evidence="6">
    <name type="scientific">Microvirga ossetica</name>
    <dbReference type="NCBI Taxonomy" id="1882682"/>
    <lineage>
        <taxon>Bacteria</taxon>
        <taxon>Pseudomonadati</taxon>
        <taxon>Pseudomonadota</taxon>
        <taxon>Alphaproteobacteria</taxon>
        <taxon>Hyphomicrobiales</taxon>
        <taxon>Methylobacteriaceae</taxon>
        <taxon>Microvirga</taxon>
    </lineage>
</organism>
<feature type="domain" description="Solute-binding protein family 3/N-terminal" evidence="5">
    <location>
        <begin position="41"/>
        <end position="274"/>
    </location>
</feature>
<dbReference type="InterPro" id="IPR001638">
    <property type="entry name" value="Solute-binding_3/MltF_N"/>
</dbReference>
<keyword evidence="2" id="KW-0813">Transport</keyword>
<dbReference type="Pfam" id="PF00497">
    <property type="entry name" value="SBP_bac_3"/>
    <property type="match status" value="1"/>
</dbReference>
<dbReference type="AlphaFoldDB" id="A0A1B2EM25"/>
<dbReference type="SUPFAM" id="SSF53850">
    <property type="entry name" value="Periplasmic binding protein-like II"/>
    <property type="match status" value="1"/>
</dbReference>
<feature type="signal peptide" evidence="4">
    <location>
        <begin position="1"/>
        <end position="29"/>
    </location>
</feature>
<comment type="similarity">
    <text evidence="1">Belongs to the bacterial solute-binding protein 3 family.</text>
</comment>
<dbReference type="OrthoDB" id="9777941at2"/>
<evidence type="ECO:0000313" key="6">
    <source>
        <dbReference type="EMBL" id="ANY81026.1"/>
    </source>
</evidence>
<evidence type="ECO:0000256" key="2">
    <source>
        <dbReference type="ARBA" id="ARBA00022448"/>
    </source>
</evidence>
<dbReference type="CDD" id="cd13692">
    <property type="entry name" value="PBP2_BztA"/>
    <property type="match status" value="1"/>
</dbReference>
<sequence>MIQSKSMARWLAMSVIAGVAALSAAPASAQATLDTVKKRGKILCGVSPVAPGFSYADDKGIRRGFDVDICRAVSAAIFADPDKVEYVPLNTNVRFQAVQSGEVDILSRQNTWSFSRDASLGLDFGPVVFYDGQGLMAPAKLNVKSASELTGAAICLLPGTTTLQNLEDFFRPKNIKYESVVFENSDEWRNAFFTGRCDAITTDRSDLASVRAIANDPSQYVVLPETISKEPLAPTIRQNDPNWRDILNWSVYALIGAEEKGVTQANVDEFLKSEDPEVQRMLGVNGDFGKMLGLDNKWAYNIVKSVGNYAEVFDRNLGPETRLGLSRGPNELWTKGGLLYAPPFR</sequence>
<feature type="chain" id="PRO_5008536015" evidence="4">
    <location>
        <begin position="30"/>
        <end position="345"/>
    </location>
</feature>
<gene>
    <name evidence="6" type="ORF">BB934_24695</name>
</gene>
<dbReference type="PANTHER" id="PTHR30085">
    <property type="entry name" value="AMINO ACID ABC TRANSPORTER PERMEASE"/>
    <property type="match status" value="1"/>
</dbReference>
<dbReference type="PANTHER" id="PTHR30085:SF7">
    <property type="entry name" value="AMINO-ACID ABC TRANSPORTER-BINDING PROTEIN YHDW-RELATED"/>
    <property type="match status" value="1"/>
</dbReference>
<evidence type="ECO:0000256" key="1">
    <source>
        <dbReference type="ARBA" id="ARBA00010333"/>
    </source>
</evidence>
<dbReference type="KEGG" id="moc:BB934_24695"/>
<evidence type="ECO:0000259" key="5">
    <source>
        <dbReference type="SMART" id="SM00062"/>
    </source>
</evidence>
<dbReference type="InterPro" id="IPR051455">
    <property type="entry name" value="Bact_solute-bind_prot3"/>
</dbReference>
<keyword evidence="3 4" id="KW-0732">Signal</keyword>
<dbReference type="Gene3D" id="3.40.190.10">
    <property type="entry name" value="Periplasmic binding protein-like II"/>
    <property type="match status" value="2"/>
</dbReference>
<reference evidence="6" key="1">
    <citation type="submission" date="2016-07" db="EMBL/GenBank/DDBJ databases">
        <title>Microvirga ossetica sp. nov. a new species of rhizobia isolated from root nodules of the legume species Vicia alpestris Steven originated from North Ossetia region in the Caucasus.</title>
        <authorList>
            <person name="Safronova V.I."/>
            <person name="Kuznetsova I.G."/>
            <person name="Sazanova A.L."/>
            <person name="Belimov A."/>
            <person name="Andronov E."/>
            <person name="Osledkin Y.S."/>
            <person name="Onishchuk O.P."/>
            <person name="Kurchak O.N."/>
            <person name="Shaposhnikov A.I."/>
            <person name="Willems A."/>
            <person name="Tikhonovich I.A."/>
        </authorList>
    </citation>
    <scope>NUCLEOTIDE SEQUENCE [LARGE SCALE GENOMIC DNA]</scope>
    <source>
        <strain evidence="6">V5/3M</strain>
    </source>
</reference>
<protein>
    <submittedName>
        <fullName evidence="6">Amino acid ABC transporter substrate-binding protein</fullName>
    </submittedName>
</protein>
<name>A0A1B2EM25_9HYPH</name>
<accession>A0A1B2EM25</accession>
<evidence type="ECO:0000256" key="4">
    <source>
        <dbReference type="SAM" id="SignalP"/>
    </source>
</evidence>
<dbReference type="SMART" id="SM00062">
    <property type="entry name" value="PBPb"/>
    <property type="match status" value="1"/>
</dbReference>